<evidence type="ECO:0000256" key="2">
    <source>
        <dbReference type="ARBA" id="ARBA00023125"/>
    </source>
</evidence>
<evidence type="ECO:0000256" key="3">
    <source>
        <dbReference type="ARBA" id="ARBA00023163"/>
    </source>
</evidence>
<dbReference type="RefSeq" id="WP_377460256.1">
    <property type="nucleotide sequence ID" value="NZ_JBHLUB010000032.1"/>
</dbReference>
<evidence type="ECO:0000313" key="6">
    <source>
        <dbReference type="Proteomes" id="UP001589862"/>
    </source>
</evidence>
<dbReference type="Pfam" id="PF13377">
    <property type="entry name" value="Peripla_BP_3"/>
    <property type="match status" value="1"/>
</dbReference>
<dbReference type="SUPFAM" id="SSF53822">
    <property type="entry name" value="Periplasmic binding protein-like I"/>
    <property type="match status" value="1"/>
</dbReference>
<dbReference type="CDD" id="cd01392">
    <property type="entry name" value="HTH_LacI"/>
    <property type="match status" value="1"/>
</dbReference>
<sequence length="345" mass="37623">MSVAKFGNAKLTQQKTVTLQDIANVAGVAVSTVSRAFTTPDRVNFQTMLRIHQVADELGYRRRPAPEVGGSSLHRTIDLMVQDIGNPFFTDLMKGAVQAAREADYMVLLGDAEESAAVELDHIHRILPSVDGLIASARWLTDSDLAEISRRKPLVLFNREVPGISSVCAETPEANRLLIQHLVSLGHRRIVYVSGPRVSWTNQQRWASVQEVTREHGIEPIQIGPFRPLLSQGAAAVDIAMSHDPTAIIAFNDQLAIGMLQAMSSKGIRVPEDVSIVSYDDTFGSSFSSPPLTCLRAEIEYAGREAVRLLLAQIRGSQEIHQLRIPSGLTVRASSSHARTSSASS</sequence>
<dbReference type="Gene3D" id="3.40.50.2300">
    <property type="match status" value="2"/>
</dbReference>
<dbReference type="InterPro" id="IPR000843">
    <property type="entry name" value="HTH_LacI"/>
</dbReference>
<evidence type="ECO:0000313" key="5">
    <source>
        <dbReference type="EMBL" id="MFC0582804.1"/>
    </source>
</evidence>
<name>A0ABV6PCG0_9MICC</name>
<accession>A0ABV6PCG0</accession>
<dbReference type="GO" id="GO:0003677">
    <property type="term" value="F:DNA binding"/>
    <property type="evidence" value="ECO:0007669"/>
    <property type="project" value="UniProtKB-KW"/>
</dbReference>
<evidence type="ECO:0000256" key="1">
    <source>
        <dbReference type="ARBA" id="ARBA00023015"/>
    </source>
</evidence>
<keyword evidence="6" id="KW-1185">Reference proteome</keyword>
<dbReference type="EMBL" id="JBHLUB010000032">
    <property type="protein sequence ID" value="MFC0582804.1"/>
    <property type="molecule type" value="Genomic_DNA"/>
</dbReference>
<dbReference type="SUPFAM" id="SSF47413">
    <property type="entry name" value="lambda repressor-like DNA-binding domains"/>
    <property type="match status" value="1"/>
</dbReference>
<comment type="caution">
    <text evidence="5">The sequence shown here is derived from an EMBL/GenBank/DDBJ whole genome shotgun (WGS) entry which is preliminary data.</text>
</comment>
<organism evidence="5 6">
    <name type="scientific">Micrococcoides hystricis</name>
    <dbReference type="NCBI Taxonomy" id="1572761"/>
    <lineage>
        <taxon>Bacteria</taxon>
        <taxon>Bacillati</taxon>
        <taxon>Actinomycetota</taxon>
        <taxon>Actinomycetes</taxon>
        <taxon>Micrococcales</taxon>
        <taxon>Micrococcaceae</taxon>
        <taxon>Micrococcoides</taxon>
    </lineage>
</organism>
<protein>
    <submittedName>
        <fullName evidence="5">LacI family DNA-binding transcriptional regulator</fullName>
    </submittedName>
</protein>
<proteinExistence type="predicted"/>
<dbReference type="SMART" id="SM00354">
    <property type="entry name" value="HTH_LACI"/>
    <property type="match status" value="1"/>
</dbReference>
<dbReference type="Pfam" id="PF00356">
    <property type="entry name" value="LacI"/>
    <property type="match status" value="1"/>
</dbReference>
<dbReference type="CDD" id="cd06267">
    <property type="entry name" value="PBP1_LacI_sugar_binding-like"/>
    <property type="match status" value="1"/>
</dbReference>
<dbReference type="InterPro" id="IPR010982">
    <property type="entry name" value="Lambda_DNA-bd_dom_sf"/>
</dbReference>
<dbReference type="Proteomes" id="UP001589862">
    <property type="component" value="Unassembled WGS sequence"/>
</dbReference>
<gene>
    <name evidence="5" type="ORF">ACFFFR_10520</name>
</gene>
<keyword evidence="3" id="KW-0804">Transcription</keyword>
<evidence type="ECO:0000259" key="4">
    <source>
        <dbReference type="PROSITE" id="PS50932"/>
    </source>
</evidence>
<keyword evidence="2 5" id="KW-0238">DNA-binding</keyword>
<dbReference type="PANTHER" id="PTHR30146:SF109">
    <property type="entry name" value="HTH-TYPE TRANSCRIPTIONAL REGULATOR GALS"/>
    <property type="match status" value="1"/>
</dbReference>
<dbReference type="Gene3D" id="1.10.260.40">
    <property type="entry name" value="lambda repressor-like DNA-binding domains"/>
    <property type="match status" value="1"/>
</dbReference>
<reference evidence="5 6" key="1">
    <citation type="submission" date="2024-09" db="EMBL/GenBank/DDBJ databases">
        <authorList>
            <person name="Sun Q."/>
            <person name="Mori K."/>
        </authorList>
    </citation>
    <scope>NUCLEOTIDE SEQUENCE [LARGE SCALE GENOMIC DNA]</scope>
    <source>
        <strain evidence="5 6">NCAIM B.02604</strain>
    </source>
</reference>
<dbReference type="PROSITE" id="PS50932">
    <property type="entry name" value="HTH_LACI_2"/>
    <property type="match status" value="1"/>
</dbReference>
<dbReference type="InterPro" id="IPR028082">
    <property type="entry name" value="Peripla_BP_I"/>
</dbReference>
<keyword evidence="1" id="KW-0805">Transcription regulation</keyword>
<dbReference type="PANTHER" id="PTHR30146">
    <property type="entry name" value="LACI-RELATED TRANSCRIPTIONAL REPRESSOR"/>
    <property type="match status" value="1"/>
</dbReference>
<dbReference type="InterPro" id="IPR046335">
    <property type="entry name" value="LacI/GalR-like_sensor"/>
</dbReference>
<feature type="domain" description="HTH lacI-type" evidence="4">
    <location>
        <begin position="17"/>
        <end position="65"/>
    </location>
</feature>